<sequence>MGFKKLFKLKAELKGFYVDPKHFLEKDIPILFSPLQSKKAGFGPIVCCWRNIRDGTLTYNTIPVIDPKLVYQTNYIQHQTQVSPVHCRQDYWEIFYVASFANYIQAGEIFKSLVALKKMRYNLMIKENKSIRKQSQIDPIRKPTYGLYNPFLQQEGVADLIESLHKSKYVNSSGLDNMVKIYWKEKENAGDNDRHWEPKTSLIMVDHKPLSLLARDPFEAVMRVNDLAMSEWDANNEPESVIPEEEKEIQ</sequence>
<keyword evidence="5" id="KW-0496">Mitochondrion</keyword>
<evidence type="ECO:0000256" key="2">
    <source>
        <dbReference type="ARBA" id="ARBA00010741"/>
    </source>
</evidence>
<dbReference type="GO" id="GO:1990904">
    <property type="term" value="C:ribonucleoprotein complex"/>
    <property type="evidence" value="ECO:0007669"/>
    <property type="project" value="UniProtKB-KW"/>
</dbReference>
<dbReference type="GO" id="GO:0000150">
    <property type="term" value="F:DNA strand exchange activity"/>
    <property type="evidence" value="ECO:0007669"/>
    <property type="project" value="InterPro"/>
</dbReference>
<dbReference type="PANTHER" id="PTHR28184">
    <property type="entry name" value="MITOCHONDRIAL HOMOLOGOUS RECOMBINATION PROTEIN 1"/>
    <property type="match status" value="1"/>
</dbReference>
<gene>
    <name evidence="10" type="ORF">HGUI_03729</name>
</gene>
<dbReference type="VEuPathDB" id="FungiDB:HGUI_03729"/>
<dbReference type="EMBL" id="FQNF01000112">
    <property type="protein sequence ID" value="SGZ41528.1"/>
    <property type="molecule type" value="Genomic_DNA"/>
</dbReference>
<evidence type="ECO:0000256" key="6">
    <source>
        <dbReference type="ARBA" id="ARBA00023163"/>
    </source>
</evidence>
<accession>A0A1L0B4S0</accession>
<organism evidence="10 11">
    <name type="scientific">Hanseniaspora guilliermondii</name>
    <dbReference type="NCBI Taxonomy" id="56406"/>
    <lineage>
        <taxon>Eukaryota</taxon>
        <taxon>Fungi</taxon>
        <taxon>Dikarya</taxon>
        <taxon>Ascomycota</taxon>
        <taxon>Saccharomycotina</taxon>
        <taxon>Saccharomycetes</taxon>
        <taxon>Saccharomycodales</taxon>
        <taxon>Saccharomycodaceae</taxon>
        <taxon>Hanseniaspora</taxon>
    </lineage>
</organism>
<dbReference type="Pfam" id="PF12829">
    <property type="entry name" value="Mhr1"/>
    <property type="match status" value="1"/>
</dbReference>
<comment type="similarity">
    <text evidence="2">Belongs to the mitochondrion-specific ribosomal protein mL67 family.</text>
</comment>
<keyword evidence="4" id="KW-0805">Transcription regulation</keyword>
<keyword evidence="6" id="KW-0804">Transcription</keyword>
<dbReference type="Proteomes" id="UP000183365">
    <property type="component" value="Unassembled WGS sequence"/>
</dbReference>
<evidence type="ECO:0000313" key="10">
    <source>
        <dbReference type="EMBL" id="SGZ41528.1"/>
    </source>
</evidence>
<evidence type="ECO:0000256" key="5">
    <source>
        <dbReference type="ARBA" id="ARBA00023128"/>
    </source>
</evidence>
<evidence type="ECO:0000256" key="8">
    <source>
        <dbReference type="ARBA" id="ARBA00035185"/>
    </source>
</evidence>
<name>A0A1L0B4S0_9ASCO</name>
<evidence type="ECO:0000256" key="4">
    <source>
        <dbReference type="ARBA" id="ARBA00023015"/>
    </source>
</evidence>
<protein>
    <recommendedName>
        <fullName evidence="8">Large ribosomal subunit protein mL67</fullName>
    </recommendedName>
    <alternativeName>
        <fullName evidence="9">Mitochondrial homologous recombination protein 1</fullName>
    </alternativeName>
</protein>
<keyword evidence="3" id="KW-0689">Ribosomal protein</keyword>
<evidence type="ECO:0000256" key="7">
    <source>
        <dbReference type="ARBA" id="ARBA00023274"/>
    </source>
</evidence>
<dbReference type="InterPro" id="IPR024629">
    <property type="entry name" value="Ribosomal_mL67"/>
</dbReference>
<keyword evidence="7" id="KW-0687">Ribonucleoprotein</keyword>
<keyword evidence="11" id="KW-1185">Reference proteome</keyword>
<dbReference type="AlphaFoldDB" id="A0A1L0B4S0"/>
<evidence type="ECO:0000256" key="9">
    <source>
        <dbReference type="ARBA" id="ARBA00035511"/>
    </source>
</evidence>
<evidence type="ECO:0000256" key="3">
    <source>
        <dbReference type="ARBA" id="ARBA00022980"/>
    </source>
</evidence>
<dbReference type="OrthoDB" id="5333655at2759"/>
<dbReference type="GO" id="GO:0005840">
    <property type="term" value="C:ribosome"/>
    <property type="evidence" value="ECO:0007669"/>
    <property type="project" value="UniProtKB-KW"/>
</dbReference>
<dbReference type="PANTHER" id="PTHR28184:SF1">
    <property type="entry name" value="LARGE RIBOSOMAL SUBUNIT PROTEIN ML67"/>
    <property type="match status" value="1"/>
</dbReference>
<dbReference type="GO" id="GO:0003735">
    <property type="term" value="F:structural constituent of ribosome"/>
    <property type="evidence" value="ECO:0007669"/>
    <property type="project" value="TreeGrafter"/>
</dbReference>
<dbReference type="GO" id="GO:0003697">
    <property type="term" value="F:single-stranded DNA binding"/>
    <property type="evidence" value="ECO:0007669"/>
    <property type="project" value="InterPro"/>
</dbReference>
<comment type="subcellular location">
    <subcellularLocation>
        <location evidence="1">Mitochondrion</location>
    </subcellularLocation>
</comment>
<evidence type="ECO:0000256" key="1">
    <source>
        <dbReference type="ARBA" id="ARBA00004173"/>
    </source>
</evidence>
<dbReference type="GO" id="GO:0005739">
    <property type="term" value="C:mitochondrion"/>
    <property type="evidence" value="ECO:0007669"/>
    <property type="project" value="UniProtKB-SubCell"/>
</dbReference>
<reference evidence="11" key="1">
    <citation type="submission" date="2016-11" db="EMBL/GenBank/DDBJ databases">
        <authorList>
            <person name="Guldener U."/>
        </authorList>
    </citation>
    <scope>NUCLEOTIDE SEQUENCE [LARGE SCALE GENOMIC DNA]</scope>
</reference>
<evidence type="ECO:0000313" key="11">
    <source>
        <dbReference type="Proteomes" id="UP000183365"/>
    </source>
</evidence>
<proteinExistence type="inferred from homology"/>